<dbReference type="InterPro" id="IPR014755">
    <property type="entry name" value="Cu-Rt/internalin_Ig-like"/>
</dbReference>
<dbReference type="STRING" id="1218598.LEP1GSC060_2438"/>
<name>N1WKS3_9LEPT</name>
<evidence type="ECO:0000256" key="1">
    <source>
        <dbReference type="ARBA" id="ARBA00022729"/>
    </source>
</evidence>
<evidence type="ECO:0000259" key="2">
    <source>
        <dbReference type="SMART" id="SM00635"/>
    </source>
</evidence>
<feature type="domain" description="BIG2" evidence="2">
    <location>
        <begin position="763"/>
        <end position="847"/>
    </location>
</feature>
<feature type="domain" description="BIG2" evidence="2">
    <location>
        <begin position="582"/>
        <end position="667"/>
    </location>
</feature>
<evidence type="ECO:0000313" key="4">
    <source>
        <dbReference type="Proteomes" id="UP000012313"/>
    </source>
</evidence>
<protein>
    <submittedName>
        <fullName evidence="3">Bacterial Ig-like domain, group 2</fullName>
    </submittedName>
</protein>
<keyword evidence="1" id="KW-0732">Signal</keyword>
<dbReference type="FunFam" id="2.60.40.1080:FF:000001">
    <property type="entry name" value="Bacterial Ig-like domain, group 2"/>
    <property type="match status" value="11"/>
</dbReference>
<feature type="domain" description="BIG2" evidence="2">
    <location>
        <begin position="1034"/>
        <end position="1119"/>
    </location>
</feature>
<dbReference type="RefSeq" id="WP_002995444.1">
    <property type="nucleotide sequence ID" value="NZ_AOHC02000012.1"/>
</dbReference>
<dbReference type="Gene3D" id="2.60.40.1220">
    <property type="match status" value="1"/>
</dbReference>
<dbReference type="PROSITE" id="PS51257">
    <property type="entry name" value="PROKAR_LIPOPROTEIN"/>
    <property type="match status" value="1"/>
</dbReference>
<gene>
    <name evidence="3" type="ORF">LEP1GSC060_2438</name>
</gene>
<dbReference type="Pfam" id="PF02368">
    <property type="entry name" value="Big_2"/>
    <property type="match status" value="8"/>
</dbReference>
<comment type="caution">
    <text evidence="3">The sequence shown here is derived from an EMBL/GenBank/DDBJ whole genome shotgun (WGS) entry which is preliminary data.</text>
</comment>
<dbReference type="OrthoDB" id="6192638at2"/>
<feature type="domain" description="BIG2" evidence="2">
    <location>
        <begin position="312"/>
        <end position="397"/>
    </location>
</feature>
<dbReference type="EMBL" id="AOHC02000012">
    <property type="protein sequence ID" value="EMY79525.1"/>
    <property type="molecule type" value="Genomic_DNA"/>
</dbReference>
<feature type="domain" description="BIG2" evidence="2">
    <location>
        <begin position="226"/>
        <end position="307"/>
    </location>
</feature>
<feature type="domain" description="BIG2" evidence="2">
    <location>
        <begin position="673"/>
        <end position="758"/>
    </location>
</feature>
<dbReference type="InterPro" id="IPR008964">
    <property type="entry name" value="Invasin/intimin_cell_adhesion"/>
</dbReference>
<evidence type="ECO:0000313" key="3">
    <source>
        <dbReference type="EMBL" id="EMY79525.1"/>
    </source>
</evidence>
<keyword evidence="4" id="KW-1185">Reference proteome</keyword>
<dbReference type="Proteomes" id="UP000012313">
    <property type="component" value="Unassembled WGS sequence"/>
</dbReference>
<reference evidence="3" key="1">
    <citation type="submission" date="2013-03" db="EMBL/GenBank/DDBJ databases">
        <authorList>
            <person name="Harkins D.M."/>
            <person name="Durkin A.S."/>
            <person name="Brinkac L.M."/>
            <person name="Haft D.H."/>
            <person name="Selengut J.D."/>
            <person name="Sanka R."/>
            <person name="DePew J."/>
            <person name="Purushe J."/>
            <person name="Hartskeerl R.A."/>
            <person name="Ahmed A."/>
            <person name="van der Linden H."/>
            <person name="Goris M.G.A."/>
            <person name="Vinetz J.M."/>
            <person name="Sutton G.G."/>
            <person name="Nierman W.C."/>
            <person name="Fouts D.E."/>
        </authorList>
    </citation>
    <scope>NUCLEOTIDE SEQUENCE [LARGE SCALE GENOMIC DNA]</scope>
    <source>
        <strain evidence="3">ICFT</strain>
    </source>
</reference>
<accession>N1WKS3</accession>
<feature type="domain" description="BIG2" evidence="2">
    <location>
        <begin position="402"/>
        <end position="486"/>
    </location>
</feature>
<feature type="domain" description="BIG2" evidence="2">
    <location>
        <begin position="491"/>
        <end position="576"/>
    </location>
</feature>
<feature type="domain" description="BIG2" evidence="2">
    <location>
        <begin position="854"/>
        <end position="939"/>
    </location>
</feature>
<dbReference type="SMART" id="SM00635">
    <property type="entry name" value="BID_2"/>
    <property type="match status" value="12"/>
</dbReference>
<proteinExistence type="predicted"/>
<dbReference type="InterPro" id="IPR003343">
    <property type="entry name" value="Big_2"/>
</dbReference>
<feature type="domain" description="BIG2" evidence="2">
    <location>
        <begin position="945"/>
        <end position="1029"/>
    </location>
</feature>
<sequence>MKGILSILIFLSLFFQSCTAWPLLTGTLGLVVGKKGDGVSLLPFFLQSSDPVITRIELSSEDTSIARGMSAALQVTAIYDNGTNNDITNSASVVSDIQSVAAIQENRVRGIAPGSSLLQVEYNGFHTQLKIEVTPAILNSIQVDSLDSGSLPKGLNRQFSAIGIFSDGSHQDLSNDPLTIWSTSDASLARVNNSGAVSGINLGIAHIQASFGSKQGSSPLTVSPATLSSIQVTPADLNLPLGKKRQLTATGIYSDNSNRDISSSVVWDVSDPTIVSVQPQGLLETINIGTAAVSASFGSKVGSTKLTVTPASLVSISVSPVNSSAAKGLSQSFTATGIFSDNSNSDITNQVTWTSSDTNILGISNANGSRGLASALNHGAVTVTASVGGIEGFTDFAVTQATLVSISVTPVLPSKAKGLTEQFTATGTFTDHSKRDITASVTWTSSSGAASVSNVHGNEGLGQTLSIGNTTVTATMGKVSGNTTFTVTPAVLTAIQIGPIHPSLTKGLRKKFSATGIYSDNSNSDITSSVTWFSSDSSVSVISNAAENKGTASGNTIGNTDIKATLGNISSPISTLSVTAAELVSIGITPASSSKAKGLKENFKATGVFTDNSTQDLTEQVTWNSSDTAVAEIVNAVGNKGLTNSLVAGSSYISAVLGSVTSPNVSFTVTPAQLVSIAVTPNGASVAKGLTKRFHATGTYTDNSVQDVTDLVSWSSSNPGKASVSSAANSEGLTTAISAGNTNITATLGVISGSSALDVTSAILTSIEVTPSLPSIAKGLTKRFSATGIYSDNSTQDLTSAVTWVSSDSSKVAIENSVGKKGSAVASTLGSSNITAIYNSIRSAPTPMTVTAAELESISISPDFAWKAKGLTQQFIAEGIFTDNSRQDITDLATWYSSDSKIAPISNADGKKGLVNALSEGGSAISAVYNSLNSNSINFNVNPATLVSIEIKPDGGNIIKGLTRQYAALGVYSDASTQDITDFVSWGSSDPLSVFVDNGTSKGLAKAWEIGTYTISASLASITGSADLNVGAAPLSSIAVSPTDSTVNTTSTKQFFAVGTYMDGTKADLTSSVTWSSSNSSQATVSNASGTQGLVTGILAGTSKVVATYGSVSGNTNLTVNKIDTIPPTVTSVTSLSPTTIRVVYSKFVNSKEASTLSNYKVVDGSVFSGNCSDNTDFNGNSQTGDFSLSSISGSKNIFTIKLSHSQIFGKSYTLVANKTGIHDRSLAPNLLSCPNNADFTGKEQLKLTGAVCNSVNRVIVSFSKPLYDGKDISKSVECSNPSQCASRYKFAGVSSLGKITSAKVLDGTVCGGEPADSSKVCLTHTLFQSGGQYTVIAANHLDGDGFDNGTWGAIRDSSDRENLQSSPKDRTNFIGCGDSPVNFTDGPVATNPFGDDSTFGSLTDYNNQIYLGPNTNGNQAIRFHYNGASPESIYFTFTKDRTDIGKIMNVSFADNPKNPQVALNSASSRDGGIAVPNYVTIGHTGCVPGSADITTGCGPDNENGRGVFATGTLGETPHMFIAGSKSSGGFDYLYYSSDTDIGLDFKYIDMGTITGGATAGTSSIAVFDNRVYIGFAKKNDHSNAPDFGKITFNSSDSARCKIGNNCDAYDGYRGSRFRIDRMPYFGGGSLDLTPSHANIKPRPRMRLDIAPVGKTQVEKKVTVNRLNKLNNSSINWSFYVGVDSLFVFNGKLYAANGGFPNSLHNGSIIRSTSDNPVPCEGTDRCSGWEDIAPRSDPKWHNSPDNNWFSLELVNYRDLIPANKAFSQGAEFNGRMYITRTICVTPEDNSGLRKKLQTVKGCTDGSYTNRRPQLWKCDPALSGDKTACDANDWSVVGDDGNGFTNFGDVSNHSMTMLVASGSYLYVGFDNENGIQIWRTNLQNPGGSSGGWERVGGDGLGDTTNQEIYSGISVSSLGVNYVYVSTGKSDRPVKVYRQQNQ</sequence>
<feature type="domain" description="BIG2" evidence="2">
    <location>
        <begin position="52"/>
        <end position="132"/>
    </location>
</feature>
<dbReference type="SUPFAM" id="SSF49373">
    <property type="entry name" value="Invasin/intimin cell-adhesion fragments"/>
    <property type="match status" value="2"/>
</dbReference>
<dbReference type="Gene3D" id="2.60.40.1080">
    <property type="match status" value="12"/>
</dbReference>
<feature type="domain" description="BIG2" evidence="2">
    <location>
        <begin position="137"/>
        <end position="221"/>
    </location>
</feature>
<organism evidence="3 4">
    <name type="scientific">Leptospira weilii serovar Ranarum str. ICFT</name>
    <dbReference type="NCBI Taxonomy" id="1218598"/>
    <lineage>
        <taxon>Bacteria</taxon>
        <taxon>Pseudomonadati</taxon>
        <taxon>Spirochaetota</taxon>
        <taxon>Spirochaetia</taxon>
        <taxon>Leptospirales</taxon>
        <taxon>Leptospiraceae</taxon>
        <taxon>Leptospira</taxon>
    </lineage>
</organism>